<comment type="caution">
    <text evidence="1">The sequence shown here is derived from an EMBL/GenBank/DDBJ whole genome shotgun (WGS) entry which is preliminary data.</text>
</comment>
<keyword evidence="2" id="KW-1185">Reference proteome</keyword>
<dbReference type="CDD" id="cd00267">
    <property type="entry name" value="ABC_ATPase"/>
    <property type="match status" value="1"/>
</dbReference>
<accession>A0ABS6XWM8</accession>
<evidence type="ECO:0000313" key="1">
    <source>
        <dbReference type="EMBL" id="MBW4361088.1"/>
    </source>
</evidence>
<evidence type="ECO:0000313" key="2">
    <source>
        <dbReference type="Proteomes" id="UP000812031"/>
    </source>
</evidence>
<sequence length="751" mass="87553">MSGFKLLAIVPLKDCDTKFRKNLSIGTPYKFLDNVTLELNKDNSKIIKVAINNQNTIEDLYNLKNGIKVEISAVVGLNGSGKSTLIELLYYFIYAISIHNDKEKLLQEHSEMIQDKINYQRNDTNKIYSASKKTTSLDLLKISKNHDLTFYKKDFEGITSSQTLIKNALRKRSEYLHEIIKNDKENEDLIKEKLAVSLVYETYNGIHSISFLNGRVKYYKYNSNGTPEIVNNFFFDPFFYSICLNYSHHSLNSKVIGNWINSLFHKNDGYITPVVINPMREEGNFNINRELHLSNERVMSNLTYDVVNNPEVSLLKKYELKKFLFTVKKDFTLIKCIGFQDINAELKESITKNYEKNEFDNLKSVRLVRSILGNDSLMNYTNYLDYALGYLENKIDKIKNNYSQLFNDINGNFSNSKFMYFLRKNESHITKKLRQTINFIDKTNNNKSIWNKTNNYDYEEFSIDQFKSWLSECNANYQNLSPSALMNFALPGFFNIDFEIITKDKTNIKLSDLSSGEQQMIFNINTITYHLYNLQSIHADKEDKNNEEGENINRLKYKNVSIILDEVEIYYHPEMQRELTFNLLNTLENIKGKEENGLESIHIIYLTHSPFILSDIPSSNTLLLDEGKIVIKDDFKTFGANIYDLLADSFFLKGFTGKFAELKINNTVEWLFNLYNKHNDNNLISEEFPSSDLITKHKQIIDLIDEPILKRKLLEIYSIVFSKESEKERQIKEITKMAESLGLKVTKIIDQ</sequence>
<dbReference type="EMBL" id="JAHWYN010000008">
    <property type="protein sequence ID" value="MBW4361088.1"/>
    <property type="molecule type" value="Genomic_DNA"/>
</dbReference>
<organism evidence="1 2">
    <name type="scientific">Flavobacterium taihuense</name>
    <dbReference type="NCBI Taxonomy" id="2857508"/>
    <lineage>
        <taxon>Bacteria</taxon>
        <taxon>Pseudomonadati</taxon>
        <taxon>Bacteroidota</taxon>
        <taxon>Flavobacteriia</taxon>
        <taxon>Flavobacteriales</taxon>
        <taxon>Flavobacteriaceae</taxon>
        <taxon>Flavobacterium</taxon>
    </lineage>
</organism>
<protein>
    <recommendedName>
        <fullName evidence="3">AAA domain-containing protein</fullName>
    </recommendedName>
</protein>
<name>A0ABS6XWM8_9FLAO</name>
<dbReference type="Proteomes" id="UP000812031">
    <property type="component" value="Unassembled WGS sequence"/>
</dbReference>
<proteinExistence type="predicted"/>
<gene>
    <name evidence="1" type="ORF">KZH69_11385</name>
</gene>
<dbReference type="RefSeq" id="WP_219317565.1">
    <property type="nucleotide sequence ID" value="NZ_JAHWYN010000008.1"/>
</dbReference>
<reference evidence="1 2" key="1">
    <citation type="submission" date="2021-07" db="EMBL/GenBank/DDBJ databases">
        <title>Flavobacterium sp. nov. isolated from sediment on the Taihu Lake.</title>
        <authorList>
            <person name="Qu J.-H."/>
        </authorList>
    </citation>
    <scope>NUCLEOTIDE SEQUENCE [LARGE SCALE GENOMIC DNA]</scope>
    <source>
        <strain evidence="1 2">NAS39</strain>
    </source>
</reference>
<evidence type="ECO:0008006" key="3">
    <source>
        <dbReference type="Google" id="ProtNLM"/>
    </source>
</evidence>